<dbReference type="GO" id="GO:0003700">
    <property type="term" value="F:DNA-binding transcription factor activity"/>
    <property type="evidence" value="ECO:0007669"/>
    <property type="project" value="InterPro"/>
</dbReference>
<evidence type="ECO:0000256" key="1">
    <source>
        <dbReference type="ARBA" id="ARBA00023125"/>
    </source>
</evidence>
<sequence length="147" mass="16286">MPPRDEDDELHAISEVARCFGLSVATLRYYDELGLLPPAGRRGNVRHYGRRELRRLALIQHLHHGGMLSLADTAAALGERGPDGVRRPAGRAVLTGAIQLIEDRTADLRAAQQRLAHLLTCPKDDPVRECTQLRAELDRNVTQALGR</sequence>
<dbReference type="SUPFAM" id="SSF46955">
    <property type="entry name" value="Putative DNA-binding domain"/>
    <property type="match status" value="1"/>
</dbReference>
<dbReference type="AlphaFoldDB" id="A0A401VX24"/>
<keyword evidence="1" id="KW-0238">DNA-binding</keyword>
<proteinExistence type="predicted"/>
<dbReference type="Pfam" id="PF13411">
    <property type="entry name" value="MerR_1"/>
    <property type="match status" value="1"/>
</dbReference>
<evidence type="ECO:0000313" key="4">
    <source>
        <dbReference type="Proteomes" id="UP000286746"/>
    </source>
</evidence>
<evidence type="ECO:0000259" key="2">
    <source>
        <dbReference type="PROSITE" id="PS50937"/>
    </source>
</evidence>
<dbReference type="RefSeq" id="WP_125052603.1">
    <property type="nucleotide sequence ID" value="NZ_BHZD01000001.1"/>
</dbReference>
<dbReference type="PANTHER" id="PTHR30204:SF97">
    <property type="entry name" value="MERR FAMILY REGULATORY PROTEIN"/>
    <property type="match status" value="1"/>
</dbReference>
<dbReference type="PROSITE" id="PS50937">
    <property type="entry name" value="HTH_MERR_2"/>
    <property type="match status" value="1"/>
</dbReference>
<organism evidence="3 4">
    <name type="scientific">Streptomyces paromomycinus</name>
    <name type="common">Streptomyces rimosus subsp. paromomycinus</name>
    <dbReference type="NCBI Taxonomy" id="92743"/>
    <lineage>
        <taxon>Bacteria</taxon>
        <taxon>Bacillati</taxon>
        <taxon>Actinomycetota</taxon>
        <taxon>Actinomycetes</taxon>
        <taxon>Kitasatosporales</taxon>
        <taxon>Streptomycetaceae</taxon>
        <taxon>Streptomyces</taxon>
    </lineage>
</organism>
<dbReference type="InterPro" id="IPR047057">
    <property type="entry name" value="MerR_fam"/>
</dbReference>
<dbReference type="Proteomes" id="UP000286746">
    <property type="component" value="Unassembled WGS sequence"/>
</dbReference>
<keyword evidence="4" id="KW-1185">Reference proteome</keyword>
<dbReference type="PRINTS" id="PR00040">
    <property type="entry name" value="HTHMERR"/>
</dbReference>
<evidence type="ECO:0000313" key="3">
    <source>
        <dbReference type="EMBL" id="GCD41618.1"/>
    </source>
</evidence>
<dbReference type="GO" id="GO:0003677">
    <property type="term" value="F:DNA binding"/>
    <property type="evidence" value="ECO:0007669"/>
    <property type="project" value="UniProtKB-KW"/>
</dbReference>
<gene>
    <name evidence="3" type="ORF">GKJPGBOP_01274</name>
</gene>
<dbReference type="PANTHER" id="PTHR30204">
    <property type="entry name" value="REDOX-CYCLING DRUG-SENSING TRANSCRIPTIONAL ACTIVATOR SOXR"/>
    <property type="match status" value="1"/>
</dbReference>
<dbReference type="InterPro" id="IPR009061">
    <property type="entry name" value="DNA-bd_dom_put_sf"/>
</dbReference>
<accession>A0A401VX24</accession>
<reference evidence="3 4" key="1">
    <citation type="submission" date="2018-11" db="EMBL/GenBank/DDBJ databases">
        <title>Whole genome sequence of Streptomyces paromomycinus NBRC 15454(T).</title>
        <authorList>
            <person name="Komaki H."/>
            <person name="Tamura T."/>
        </authorList>
    </citation>
    <scope>NUCLEOTIDE SEQUENCE [LARGE SCALE GENOMIC DNA]</scope>
    <source>
        <strain evidence="3 4">NBRC 15454</strain>
    </source>
</reference>
<dbReference type="Gene3D" id="1.10.1660.10">
    <property type="match status" value="1"/>
</dbReference>
<comment type="caution">
    <text evidence="3">The sequence shown here is derived from an EMBL/GenBank/DDBJ whole genome shotgun (WGS) entry which is preliminary data.</text>
</comment>
<dbReference type="EMBL" id="BHZD01000001">
    <property type="protein sequence ID" value="GCD41618.1"/>
    <property type="molecule type" value="Genomic_DNA"/>
</dbReference>
<dbReference type="SMART" id="SM00422">
    <property type="entry name" value="HTH_MERR"/>
    <property type="match status" value="1"/>
</dbReference>
<feature type="domain" description="HTH merR-type" evidence="2">
    <location>
        <begin position="10"/>
        <end position="79"/>
    </location>
</feature>
<dbReference type="InterPro" id="IPR000551">
    <property type="entry name" value="MerR-type_HTH_dom"/>
</dbReference>
<name>A0A401VX24_STREY</name>
<protein>
    <submittedName>
        <fullName evidence="3">MerR family transcriptional regulator</fullName>
    </submittedName>
</protein>